<keyword evidence="1" id="KW-0812">Transmembrane</keyword>
<keyword evidence="1" id="KW-0472">Membrane</keyword>
<dbReference type="HOGENOM" id="CLU_2020827_0_0_1"/>
<feature type="non-terminal residue" evidence="2">
    <location>
        <position position="1"/>
    </location>
</feature>
<sequence>SIRTEKRRSHILRFLLHKFKLFTWEDTLWSLYFMRYSLFIFGEGREILETNVIYCGFRISVIAAELLRKVIMWTYKLATVSRSKYFFAVCFVFSLAVYNLVVSIPNLFSYNSYYYISGYCIKK</sequence>
<protein>
    <submittedName>
        <fullName evidence="2">Uncharacterized protein</fullName>
    </submittedName>
</protein>
<reference evidence="2" key="1">
    <citation type="submission" date="2013-07" db="EMBL/GenBank/DDBJ databases">
        <title>The genome of an arbuscular mycorrhizal fungus provides insights into the evolution of the oldest plant symbiosis.</title>
        <authorList>
            <consortium name="DOE Joint Genome Institute"/>
            <person name="Tisserant E."/>
            <person name="Malbreil M."/>
            <person name="Kuo A."/>
            <person name="Kohler A."/>
            <person name="Symeonidi A."/>
            <person name="Balestrini R."/>
            <person name="Charron P."/>
            <person name="Duensing N."/>
            <person name="Frei-dit-Frey N."/>
            <person name="Gianinazzi-Pearson V."/>
            <person name="Gilbert B."/>
            <person name="Handa Y."/>
            <person name="Hijri M."/>
            <person name="Kaul R."/>
            <person name="Kawaguchi M."/>
            <person name="Krajinski F."/>
            <person name="Lammers P."/>
            <person name="Lapierre D."/>
            <person name="Masclaux F.G."/>
            <person name="Murat C."/>
            <person name="Morin E."/>
            <person name="Ndikumana S."/>
            <person name="Pagni M."/>
            <person name="Petitpierre D."/>
            <person name="Requena N."/>
            <person name="Rosikiewicz P."/>
            <person name="Riley R."/>
            <person name="Saito K."/>
            <person name="San Clemente H."/>
            <person name="Shapiro H."/>
            <person name="van Tuinen D."/>
            <person name="Becard G."/>
            <person name="Bonfante P."/>
            <person name="Paszkowski U."/>
            <person name="Shachar-Hill Y."/>
            <person name="Young J.P."/>
            <person name="Sanders I.R."/>
            <person name="Henrissat B."/>
            <person name="Rensing S.A."/>
            <person name="Grigoriev I.V."/>
            <person name="Corradi N."/>
            <person name="Roux C."/>
            <person name="Martin F."/>
        </authorList>
    </citation>
    <scope>NUCLEOTIDE SEQUENCE</scope>
    <source>
        <strain evidence="2">DAOM 197198</strain>
    </source>
</reference>
<feature type="transmembrane region" description="Helical" evidence="1">
    <location>
        <begin position="85"/>
        <end position="108"/>
    </location>
</feature>
<organism evidence="2">
    <name type="scientific">Rhizophagus irregularis (strain DAOM 181602 / DAOM 197198 / MUCL 43194)</name>
    <name type="common">Arbuscular mycorrhizal fungus</name>
    <name type="synonym">Glomus intraradices</name>
    <dbReference type="NCBI Taxonomy" id="747089"/>
    <lineage>
        <taxon>Eukaryota</taxon>
        <taxon>Fungi</taxon>
        <taxon>Fungi incertae sedis</taxon>
        <taxon>Mucoromycota</taxon>
        <taxon>Glomeromycotina</taxon>
        <taxon>Glomeromycetes</taxon>
        <taxon>Glomerales</taxon>
        <taxon>Glomeraceae</taxon>
        <taxon>Rhizophagus</taxon>
    </lineage>
</organism>
<keyword evidence="1" id="KW-1133">Transmembrane helix</keyword>
<accession>U9TFE7</accession>
<dbReference type="AlphaFoldDB" id="U9TFE7"/>
<name>U9TFE7_RHIID</name>
<evidence type="ECO:0000313" key="2">
    <source>
        <dbReference type="EMBL" id="ESA05023.1"/>
    </source>
</evidence>
<dbReference type="EMBL" id="KI293607">
    <property type="protein sequence ID" value="ESA05023.1"/>
    <property type="molecule type" value="Genomic_DNA"/>
</dbReference>
<proteinExistence type="predicted"/>
<evidence type="ECO:0000256" key="1">
    <source>
        <dbReference type="SAM" id="Phobius"/>
    </source>
</evidence>
<gene>
    <name evidence="2" type="ORF">GLOINDRAFT_99903</name>
</gene>